<feature type="domain" description="Carboxylesterase type B" evidence="2">
    <location>
        <begin position="106"/>
        <end position="549"/>
    </location>
</feature>
<name>A0AAD2H4I9_9AGAR</name>
<gene>
    <name evidence="3" type="ORF">MYCIT1_LOCUS12390</name>
</gene>
<proteinExistence type="predicted"/>
<dbReference type="InterPro" id="IPR002018">
    <property type="entry name" value="CarbesteraseB"/>
</dbReference>
<dbReference type="SUPFAM" id="SSF53474">
    <property type="entry name" value="alpha/beta-Hydrolases"/>
    <property type="match status" value="1"/>
</dbReference>
<dbReference type="InterPro" id="IPR050309">
    <property type="entry name" value="Type-B_Carboxylest/Lipase"/>
</dbReference>
<evidence type="ECO:0000256" key="1">
    <source>
        <dbReference type="SAM" id="MobiDB-lite"/>
    </source>
</evidence>
<keyword evidence="4" id="KW-1185">Reference proteome</keyword>
<dbReference type="EMBL" id="CAVNYO010000138">
    <property type="protein sequence ID" value="CAK5268996.1"/>
    <property type="molecule type" value="Genomic_DNA"/>
</dbReference>
<feature type="region of interest" description="Disordered" evidence="1">
    <location>
        <begin position="47"/>
        <end position="69"/>
    </location>
</feature>
<dbReference type="Proteomes" id="UP001295794">
    <property type="component" value="Unassembled WGS sequence"/>
</dbReference>
<evidence type="ECO:0000259" key="2">
    <source>
        <dbReference type="Pfam" id="PF00135"/>
    </source>
</evidence>
<dbReference type="InterPro" id="IPR019819">
    <property type="entry name" value="Carboxylesterase_B_CS"/>
</dbReference>
<dbReference type="Gene3D" id="3.40.50.1820">
    <property type="entry name" value="alpha/beta hydrolase"/>
    <property type="match status" value="1"/>
</dbReference>
<evidence type="ECO:0000313" key="4">
    <source>
        <dbReference type="Proteomes" id="UP001295794"/>
    </source>
</evidence>
<organism evidence="3 4">
    <name type="scientific">Mycena citricolor</name>
    <dbReference type="NCBI Taxonomy" id="2018698"/>
    <lineage>
        <taxon>Eukaryota</taxon>
        <taxon>Fungi</taxon>
        <taxon>Dikarya</taxon>
        <taxon>Basidiomycota</taxon>
        <taxon>Agaricomycotina</taxon>
        <taxon>Agaricomycetes</taxon>
        <taxon>Agaricomycetidae</taxon>
        <taxon>Agaricales</taxon>
        <taxon>Marasmiineae</taxon>
        <taxon>Mycenaceae</taxon>
        <taxon>Mycena</taxon>
    </lineage>
</organism>
<protein>
    <recommendedName>
        <fullName evidence="2">Carboxylesterase type B domain-containing protein</fullName>
    </recommendedName>
</protein>
<feature type="non-terminal residue" evidence="3">
    <location>
        <position position="648"/>
    </location>
</feature>
<accession>A0AAD2H4I9</accession>
<feature type="compositionally biased region" description="Polar residues" evidence="1">
    <location>
        <begin position="56"/>
        <end position="69"/>
    </location>
</feature>
<dbReference type="Pfam" id="PF00135">
    <property type="entry name" value="COesterase"/>
    <property type="match status" value="1"/>
</dbReference>
<dbReference type="InterPro" id="IPR029058">
    <property type="entry name" value="AB_hydrolase_fold"/>
</dbReference>
<reference evidence="3" key="1">
    <citation type="submission" date="2023-11" db="EMBL/GenBank/DDBJ databases">
        <authorList>
            <person name="De Vega J J."/>
            <person name="De Vega J J."/>
        </authorList>
    </citation>
    <scope>NUCLEOTIDE SEQUENCE</scope>
</reference>
<sequence length="648" mass="70420">CPDRSLLKLKARAKSPHDDVEAYKDLFVRTRSDGDIIHHHLTRARDAPARKPALRASSSGRSFPGNETTYKKPSSPPFWGYSSPHMFSRLSFVCALAAAAAVGASQPAVTIQNGTVRGVTLPELNQNLFLGIPYAQPPVGELRLRPPRSINASFGTLDATAYGPHCWSAFTTGFDDNSGFQNSEDCLTLNVIQPTNVTQKGPFPVDVWIHGGGLFTGGSADFRYNGSYLVQASIANGAPIVFVSINYRLASFGFLAGKQLADEGSLNLGVRDQRLALHWVQENIAKFNGNPKKVTIHGQSAGSNSVHTQIVAYGGRDDKLFTQAIPQSGSGSRFPQPTDAGLQATFTALLGNTTCASTLTGTAAAQLACVRGLPVDAFRNHSVGTTGIVRDGDFIQTPSVYQSYKTGKWVKVAFLTGSNTDEGRSFARLGANTTADAFNNLTVVPAQFRSRLLELYPDNPELGSPFNTGPFELDPVQNGFFATPGTQNKRVSAIVGDVMEYAGPRFVGQTVAHQVPFYKYRFNHIPYSVSFSVEDFVGHFVEVAYSFNSQNNDTAFWVQNHFTATYLGPARPSRTGSWDSTCRARGRHSSPPGIRTTRKVVASKIAWPKYSEGGQQLVWQTQGSTLEKDNFRAEAMNYIIDNVLLGDY</sequence>
<dbReference type="PANTHER" id="PTHR11559">
    <property type="entry name" value="CARBOXYLESTERASE"/>
    <property type="match status" value="1"/>
</dbReference>
<dbReference type="PROSITE" id="PS00941">
    <property type="entry name" value="CARBOXYLESTERASE_B_2"/>
    <property type="match status" value="1"/>
</dbReference>
<evidence type="ECO:0000313" key="3">
    <source>
        <dbReference type="EMBL" id="CAK5268996.1"/>
    </source>
</evidence>
<comment type="caution">
    <text evidence="3">The sequence shown here is derived from an EMBL/GenBank/DDBJ whole genome shotgun (WGS) entry which is preliminary data.</text>
</comment>
<dbReference type="AlphaFoldDB" id="A0AAD2H4I9"/>